<dbReference type="PANTHER" id="PTHR36453">
    <property type="entry name" value="SECRETED PROTEIN-RELATED"/>
    <property type="match status" value="1"/>
</dbReference>
<dbReference type="InterPro" id="IPR012334">
    <property type="entry name" value="Pectin_lyas_fold"/>
</dbReference>
<proteinExistence type="predicted"/>
<dbReference type="Gene3D" id="2.30.42.10">
    <property type="match status" value="1"/>
</dbReference>
<name>A0A1T4KW33_9BACT</name>
<gene>
    <name evidence="2" type="ORF">SAMN04488132_102152</name>
</gene>
<dbReference type="Proteomes" id="UP000190888">
    <property type="component" value="Unassembled WGS sequence"/>
</dbReference>
<dbReference type="AlphaFoldDB" id="A0A1T4KW33"/>
<feature type="domain" description="PDZ" evidence="1">
    <location>
        <begin position="682"/>
        <end position="764"/>
    </location>
</feature>
<dbReference type="InterPro" id="IPR001478">
    <property type="entry name" value="PDZ"/>
</dbReference>
<dbReference type="EMBL" id="FUWH01000002">
    <property type="protein sequence ID" value="SJZ46639.1"/>
    <property type="molecule type" value="Genomic_DNA"/>
</dbReference>
<dbReference type="InterPro" id="IPR006626">
    <property type="entry name" value="PbH1"/>
</dbReference>
<dbReference type="InterPro" id="IPR011050">
    <property type="entry name" value="Pectin_lyase_fold/virulence"/>
</dbReference>
<dbReference type="InterPro" id="IPR039448">
    <property type="entry name" value="Beta_helix"/>
</dbReference>
<dbReference type="Pfam" id="PF13229">
    <property type="entry name" value="Beta_helix"/>
    <property type="match status" value="1"/>
</dbReference>
<dbReference type="SMART" id="SM00228">
    <property type="entry name" value="PDZ"/>
    <property type="match status" value="1"/>
</dbReference>
<dbReference type="SUPFAM" id="SSF51126">
    <property type="entry name" value="Pectin lyase-like"/>
    <property type="match status" value="1"/>
</dbReference>
<organism evidence="2 3">
    <name type="scientific">Sediminibacterium ginsengisoli</name>
    <dbReference type="NCBI Taxonomy" id="413434"/>
    <lineage>
        <taxon>Bacteria</taxon>
        <taxon>Pseudomonadati</taxon>
        <taxon>Bacteroidota</taxon>
        <taxon>Chitinophagia</taxon>
        <taxon>Chitinophagales</taxon>
        <taxon>Chitinophagaceae</taxon>
        <taxon>Sediminibacterium</taxon>
    </lineage>
</organism>
<evidence type="ECO:0000259" key="1">
    <source>
        <dbReference type="SMART" id="SM00228"/>
    </source>
</evidence>
<dbReference type="Gene3D" id="2.160.20.10">
    <property type="entry name" value="Single-stranded right-handed beta-helix, Pectin lyase-like"/>
    <property type="match status" value="2"/>
</dbReference>
<reference evidence="2 3" key="1">
    <citation type="submission" date="2017-02" db="EMBL/GenBank/DDBJ databases">
        <authorList>
            <person name="Peterson S.W."/>
        </authorList>
    </citation>
    <scope>NUCLEOTIDE SEQUENCE [LARGE SCALE GENOMIC DNA]</scope>
    <source>
        <strain evidence="2 3">DSM 22335</strain>
    </source>
</reference>
<dbReference type="STRING" id="413434.SAMN04488132_102152"/>
<evidence type="ECO:0000313" key="2">
    <source>
        <dbReference type="EMBL" id="SJZ46639.1"/>
    </source>
</evidence>
<sequence>MVCTGIKLSAQSVLYVSVSGNDANEGTKEKPFATPEQAKLKARTIRGKLTVYLRGGTYYLQKPLVFTPADSRKDNEPLVFTAYHDEQVVFSGARQLQLKWEKNNGTTWRASIPEDLTWDRLFINGKLQQMARYPNYNPAAKIFKGTAPDAISPERIKKWNHPEGAYVHALHRSEWGDFHYRVLGKDDTGALKMEGGWQNNRKMGMHKDFRFVENVREELDTAGEWYADKNKGLLLYYPATPTSLSRAVIEVPQLAHLAEFRGTAADPVRNISLEGLSFTQTTRTFMQTNEPLLRSDWAVYRGAAVFFTGTEHCSVRGASFYDLGGNGVFFSNYNRNDDVSGCSFINIGASAVCFAGDPAAVRSPLYEYHESLPLEKIDRTPGPIGVNYPAACTVYDNLIHDIGLEEKQVAGVQISMSQDILVKHNTIYNVPRAGININDGTWGGHVIEYNDVFNTVLETGDHGAFNSWGRDRFWHPVRDSMNARTDKLRDELVLLDAVHTNIIRYNRFRCDHGWDIDLDDGSTNYEIYNNVLLNGGLKLREGFFRKAENNIILNNSFHPHVWFRNSEDVFVKNVIATSYKPVRINVWGKQVDKNVFLDSLSLIKEQQAGHDQHSVYAAPAFMDASKGDYRLKPGSAAFSTGFQNFPMDNFGVISPPLKARAMEPPLPELLLFNEQNDQALSEFMGLKVKNLNTLAERSATGMHAETGVLVKEVDASSPLRAYIRPNDVILEFNETATPDLRALREAKIGKRLRNTFTIKLFRDQQEQLIQITIR</sequence>
<dbReference type="SMART" id="SM00710">
    <property type="entry name" value="PbH1"/>
    <property type="match status" value="4"/>
</dbReference>
<protein>
    <submittedName>
        <fullName evidence="2">Right handed beta helix region</fullName>
    </submittedName>
</protein>
<dbReference type="SUPFAM" id="SSF50156">
    <property type="entry name" value="PDZ domain-like"/>
    <property type="match status" value="1"/>
</dbReference>
<keyword evidence="3" id="KW-1185">Reference proteome</keyword>
<accession>A0A1T4KW33</accession>
<evidence type="ECO:0000313" key="3">
    <source>
        <dbReference type="Proteomes" id="UP000190888"/>
    </source>
</evidence>
<dbReference type="Pfam" id="PF13180">
    <property type="entry name" value="PDZ_2"/>
    <property type="match status" value="1"/>
</dbReference>
<dbReference type="PANTHER" id="PTHR36453:SF1">
    <property type="entry name" value="RIGHT HANDED BETA HELIX DOMAIN-CONTAINING PROTEIN"/>
    <property type="match status" value="1"/>
</dbReference>
<dbReference type="InterPro" id="IPR036034">
    <property type="entry name" value="PDZ_sf"/>
</dbReference>